<dbReference type="Pfam" id="PF00246">
    <property type="entry name" value="Peptidase_M14"/>
    <property type="match status" value="1"/>
</dbReference>
<dbReference type="GO" id="GO:0005615">
    <property type="term" value="C:extracellular space"/>
    <property type="evidence" value="ECO:0007669"/>
    <property type="project" value="TreeGrafter"/>
</dbReference>
<keyword evidence="5" id="KW-0862">Zinc</keyword>
<dbReference type="GO" id="GO:0006508">
    <property type="term" value="P:proteolysis"/>
    <property type="evidence" value="ECO:0007669"/>
    <property type="project" value="UniProtKB-KW"/>
</dbReference>
<keyword evidence="3" id="KW-0645">Protease</keyword>
<dbReference type="EMBL" id="VOBR01000012">
    <property type="protein sequence ID" value="TWP50567.1"/>
    <property type="molecule type" value="Genomic_DNA"/>
</dbReference>
<dbReference type="AlphaFoldDB" id="A0A563ES86"/>
<evidence type="ECO:0000256" key="4">
    <source>
        <dbReference type="ARBA" id="ARBA00022801"/>
    </source>
</evidence>
<evidence type="ECO:0000256" key="7">
    <source>
        <dbReference type="PROSITE-ProRule" id="PRU01379"/>
    </source>
</evidence>
<evidence type="ECO:0000256" key="3">
    <source>
        <dbReference type="ARBA" id="ARBA00022670"/>
    </source>
</evidence>
<comment type="cofactor">
    <cofactor evidence="1">
        <name>Zn(2+)</name>
        <dbReference type="ChEBI" id="CHEBI:29105"/>
    </cofactor>
</comment>
<keyword evidence="11" id="KW-1185">Reference proteome</keyword>
<evidence type="ECO:0000259" key="9">
    <source>
        <dbReference type="PROSITE" id="PS52035"/>
    </source>
</evidence>
<reference evidence="10 11" key="1">
    <citation type="submission" date="2019-07" db="EMBL/GenBank/DDBJ databases">
        <title>Lentzea xizangensis sp. nov., isolated from Qinghai-Tibetan Plateau Soils.</title>
        <authorList>
            <person name="Huang J."/>
        </authorList>
    </citation>
    <scope>NUCLEOTIDE SEQUENCE [LARGE SCALE GENOMIC DNA]</scope>
    <source>
        <strain evidence="10 11">FXJ1.1311</strain>
    </source>
</reference>
<gene>
    <name evidence="10" type="ORF">FKR81_20595</name>
</gene>
<comment type="similarity">
    <text evidence="2 7">Belongs to the peptidase M14 family.</text>
</comment>
<dbReference type="OrthoDB" id="3347322at2"/>
<feature type="chain" id="PRO_5021925754" evidence="8">
    <location>
        <begin position="24"/>
        <end position="403"/>
    </location>
</feature>
<proteinExistence type="inferred from homology"/>
<dbReference type="GO" id="GO:0008270">
    <property type="term" value="F:zinc ion binding"/>
    <property type="evidence" value="ECO:0007669"/>
    <property type="project" value="InterPro"/>
</dbReference>
<dbReference type="InterPro" id="IPR000834">
    <property type="entry name" value="Peptidase_M14"/>
</dbReference>
<keyword evidence="8" id="KW-0732">Signal</keyword>
<sequence length="403" mass="44185">MRKLIGVMSAVLAAALVSPVAQAAEQAVVCSEEPQDLPIHEFTDYRELQVELARLARASLGRVQVAAAGRSNRGRTIFRASVGTGPKVVLVSSEIHGNEKTGTDALLRILDYLGTSESAHAKRLRRTITFVAVPKLNPDGAELDRRGNDQSWAEVQQAFPQLAGRPPAWNYINGQQQGDDYRTKPGFDVNRDFHPELGYVPQAADVPGSPDQPGWYITPEAQALRAVYLGLKAERGKVPDVYVDLHHQGACVRQEGSNRFLDVAVDYPPLPDRFFEPGQKYAKYRDAYTKDESRQLAISAFNGMTEAGYIGTRYPHAADRDLPGQARCSFALNGTGTVLFEVRGQTQTLGQQHRERFTRAVVAGLNRMINDVSTGAVDRIDPEKFDTIPGTAGAEAFDPRLVA</sequence>
<dbReference type="PROSITE" id="PS52035">
    <property type="entry name" value="PEPTIDASE_M14"/>
    <property type="match status" value="1"/>
</dbReference>
<evidence type="ECO:0000256" key="1">
    <source>
        <dbReference type="ARBA" id="ARBA00001947"/>
    </source>
</evidence>
<feature type="domain" description="Peptidase M14" evidence="9">
    <location>
        <begin position="41"/>
        <end position="372"/>
    </location>
</feature>
<accession>A0A563ES86</accession>
<name>A0A563ES86_9PSEU</name>
<dbReference type="PANTHER" id="PTHR11705:SF143">
    <property type="entry name" value="SLL0236 PROTEIN"/>
    <property type="match status" value="1"/>
</dbReference>
<evidence type="ECO:0000256" key="5">
    <source>
        <dbReference type="ARBA" id="ARBA00022833"/>
    </source>
</evidence>
<evidence type="ECO:0000313" key="11">
    <source>
        <dbReference type="Proteomes" id="UP000316639"/>
    </source>
</evidence>
<dbReference type="Proteomes" id="UP000316639">
    <property type="component" value="Unassembled WGS sequence"/>
</dbReference>
<dbReference type="Gene3D" id="3.40.630.10">
    <property type="entry name" value="Zn peptidases"/>
    <property type="match status" value="1"/>
</dbReference>
<dbReference type="GO" id="GO:0004181">
    <property type="term" value="F:metallocarboxypeptidase activity"/>
    <property type="evidence" value="ECO:0007669"/>
    <property type="project" value="InterPro"/>
</dbReference>
<dbReference type="PANTHER" id="PTHR11705">
    <property type="entry name" value="PROTEASE FAMILY M14 CARBOXYPEPTIDASE A,B"/>
    <property type="match status" value="1"/>
</dbReference>
<keyword evidence="6" id="KW-0482">Metalloprotease</keyword>
<evidence type="ECO:0000256" key="6">
    <source>
        <dbReference type="ARBA" id="ARBA00023049"/>
    </source>
</evidence>
<organism evidence="10 11">
    <name type="scientific">Lentzea tibetensis</name>
    <dbReference type="NCBI Taxonomy" id="2591470"/>
    <lineage>
        <taxon>Bacteria</taxon>
        <taxon>Bacillati</taxon>
        <taxon>Actinomycetota</taxon>
        <taxon>Actinomycetes</taxon>
        <taxon>Pseudonocardiales</taxon>
        <taxon>Pseudonocardiaceae</taxon>
        <taxon>Lentzea</taxon>
    </lineage>
</organism>
<feature type="signal peptide" evidence="8">
    <location>
        <begin position="1"/>
        <end position="23"/>
    </location>
</feature>
<keyword evidence="4" id="KW-0378">Hydrolase</keyword>
<evidence type="ECO:0000256" key="2">
    <source>
        <dbReference type="ARBA" id="ARBA00005988"/>
    </source>
</evidence>
<evidence type="ECO:0000256" key="8">
    <source>
        <dbReference type="SAM" id="SignalP"/>
    </source>
</evidence>
<dbReference type="RefSeq" id="WP_146353729.1">
    <property type="nucleotide sequence ID" value="NZ_VOBR01000012.1"/>
</dbReference>
<comment type="caution">
    <text evidence="10">The sequence shown here is derived from an EMBL/GenBank/DDBJ whole genome shotgun (WGS) entry which is preliminary data.</text>
</comment>
<evidence type="ECO:0000313" key="10">
    <source>
        <dbReference type="EMBL" id="TWP50567.1"/>
    </source>
</evidence>
<protein>
    <submittedName>
        <fullName evidence="10">Peptidase M14</fullName>
    </submittedName>
</protein>
<dbReference type="SUPFAM" id="SSF53187">
    <property type="entry name" value="Zn-dependent exopeptidases"/>
    <property type="match status" value="1"/>
</dbReference>
<feature type="active site" description="Proton donor/acceptor" evidence="7">
    <location>
        <position position="341"/>
    </location>
</feature>